<dbReference type="GO" id="GO:0005886">
    <property type="term" value="C:plasma membrane"/>
    <property type="evidence" value="ECO:0007669"/>
    <property type="project" value="UniProtKB-SubCell"/>
</dbReference>
<organism evidence="18 19">
    <name type="scientific">Dokdonella koreensis DS-123</name>
    <dbReference type="NCBI Taxonomy" id="1300342"/>
    <lineage>
        <taxon>Bacteria</taxon>
        <taxon>Pseudomonadati</taxon>
        <taxon>Pseudomonadota</taxon>
        <taxon>Gammaproteobacteria</taxon>
        <taxon>Lysobacterales</taxon>
        <taxon>Rhodanobacteraceae</taxon>
        <taxon>Dokdonella</taxon>
    </lineage>
</organism>
<feature type="transmembrane region" description="Helical" evidence="16">
    <location>
        <begin position="658"/>
        <end position="682"/>
    </location>
</feature>
<keyword evidence="10 16" id="KW-0460">Magnesium</keyword>
<feature type="transmembrane region" description="Helical" evidence="16">
    <location>
        <begin position="43"/>
        <end position="62"/>
    </location>
</feature>
<dbReference type="InterPro" id="IPR036412">
    <property type="entry name" value="HAD-like_sf"/>
</dbReference>
<dbReference type="InterPro" id="IPR006391">
    <property type="entry name" value="P-type_ATPase_bsu_IA"/>
</dbReference>
<evidence type="ECO:0000256" key="3">
    <source>
        <dbReference type="ARBA" id="ARBA00022475"/>
    </source>
</evidence>
<dbReference type="InterPro" id="IPR023214">
    <property type="entry name" value="HAD_sf"/>
</dbReference>
<comment type="subunit">
    <text evidence="16">The system is composed of three essential subunits: KdpA, KdpB and KdpC.</text>
</comment>
<dbReference type="EC" id="7.2.2.6" evidence="16"/>
<dbReference type="KEGG" id="dko:I596_429"/>
<keyword evidence="4 16" id="KW-0633">Potassium transport</keyword>
<keyword evidence="6 16" id="KW-0812">Transmembrane</keyword>
<dbReference type="InterPro" id="IPR023299">
    <property type="entry name" value="ATPase_P-typ_cyto_dom_N"/>
</dbReference>
<dbReference type="Pfam" id="PF00122">
    <property type="entry name" value="E1-E2_ATPase"/>
    <property type="match status" value="1"/>
</dbReference>
<dbReference type="InterPro" id="IPR044492">
    <property type="entry name" value="P_typ_ATPase_HD_dom"/>
</dbReference>
<evidence type="ECO:0000256" key="2">
    <source>
        <dbReference type="ARBA" id="ARBA00022448"/>
    </source>
</evidence>
<evidence type="ECO:0000256" key="13">
    <source>
        <dbReference type="ARBA" id="ARBA00022989"/>
    </source>
</evidence>
<dbReference type="PANTHER" id="PTHR43743">
    <property type="entry name" value="POTASSIUM-TRANSPORTING ATPASE ATP-BINDING SUBUNIT"/>
    <property type="match status" value="1"/>
</dbReference>
<dbReference type="GO" id="GO:0008556">
    <property type="term" value="F:P-type potassium transmembrane transporter activity"/>
    <property type="evidence" value="ECO:0007669"/>
    <property type="project" value="UniProtKB-UniRule"/>
</dbReference>
<keyword evidence="3 16" id="KW-1003">Cell membrane</keyword>
<evidence type="ECO:0000256" key="9">
    <source>
        <dbReference type="ARBA" id="ARBA00022840"/>
    </source>
</evidence>
<dbReference type="SUPFAM" id="SSF81665">
    <property type="entry name" value="Calcium ATPase, transmembrane domain M"/>
    <property type="match status" value="1"/>
</dbReference>
<feature type="binding site" evidence="16">
    <location>
        <position position="345"/>
    </location>
    <ligand>
        <name>ATP</name>
        <dbReference type="ChEBI" id="CHEBI:30616"/>
    </ligand>
</feature>
<feature type="transmembrane region" description="Helical" evidence="16">
    <location>
        <begin position="220"/>
        <end position="247"/>
    </location>
</feature>
<dbReference type="Gene3D" id="3.40.50.1000">
    <property type="entry name" value="HAD superfamily/HAD-like"/>
    <property type="match status" value="1"/>
</dbReference>
<evidence type="ECO:0000256" key="14">
    <source>
        <dbReference type="ARBA" id="ARBA00023065"/>
    </source>
</evidence>
<dbReference type="InterPro" id="IPR001757">
    <property type="entry name" value="P_typ_ATPase"/>
</dbReference>
<protein>
    <recommendedName>
        <fullName evidence="16">Potassium-transporting ATPase ATP-binding subunit</fullName>
        <ecNumber evidence="16">7.2.2.6</ecNumber>
    </recommendedName>
    <alternativeName>
        <fullName evidence="16">ATP phosphohydrolase [potassium-transporting] B chain</fullName>
    </alternativeName>
    <alternativeName>
        <fullName evidence="16">Potassium-binding and translocating subunit B</fullName>
    </alternativeName>
    <alternativeName>
        <fullName evidence="16">Potassium-translocating ATPase B chain</fullName>
    </alternativeName>
</protein>
<dbReference type="GO" id="GO:0005524">
    <property type="term" value="F:ATP binding"/>
    <property type="evidence" value="ECO:0007669"/>
    <property type="project" value="UniProtKB-UniRule"/>
</dbReference>
<dbReference type="PANTHER" id="PTHR43743:SF1">
    <property type="entry name" value="POTASSIUM-TRANSPORTING ATPASE ATP-BINDING SUBUNIT"/>
    <property type="match status" value="1"/>
</dbReference>
<dbReference type="RefSeq" id="WP_067643433.1">
    <property type="nucleotide sequence ID" value="NZ_CP015249.1"/>
</dbReference>
<dbReference type="SFLD" id="SFLDS00003">
    <property type="entry name" value="Haloacid_Dehalogenase"/>
    <property type="match status" value="1"/>
</dbReference>
<dbReference type="InterPro" id="IPR008250">
    <property type="entry name" value="ATPase_P-typ_transduc_dom_A_sf"/>
</dbReference>
<evidence type="ECO:0000256" key="4">
    <source>
        <dbReference type="ARBA" id="ARBA00022538"/>
    </source>
</evidence>
<dbReference type="PRINTS" id="PR00119">
    <property type="entry name" value="CATATPASE"/>
</dbReference>
<dbReference type="SFLD" id="SFLDG00002">
    <property type="entry name" value="C1.7:_P-type_atpase_like"/>
    <property type="match status" value="1"/>
</dbReference>
<evidence type="ECO:0000256" key="5">
    <source>
        <dbReference type="ARBA" id="ARBA00022553"/>
    </source>
</evidence>
<feature type="transmembrane region" description="Helical" evidence="16">
    <location>
        <begin position="586"/>
        <end position="606"/>
    </location>
</feature>
<dbReference type="InterPro" id="IPR018303">
    <property type="entry name" value="ATPase_P-typ_P_site"/>
</dbReference>
<keyword evidence="13 16" id="KW-1133">Transmembrane helix</keyword>
<evidence type="ECO:0000256" key="16">
    <source>
        <dbReference type="HAMAP-Rule" id="MF_00285"/>
    </source>
</evidence>
<evidence type="ECO:0000256" key="1">
    <source>
        <dbReference type="ARBA" id="ARBA00004651"/>
    </source>
</evidence>
<keyword evidence="8 16" id="KW-0547">Nucleotide-binding</keyword>
<keyword evidence="14 16" id="KW-0406">Ion transport</keyword>
<evidence type="ECO:0000313" key="19">
    <source>
        <dbReference type="Proteomes" id="UP000076830"/>
    </source>
</evidence>
<keyword evidence="7 16" id="KW-0479">Metal-binding</keyword>
<feature type="binding site" evidence="16">
    <location>
        <position position="349"/>
    </location>
    <ligand>
        <name>ATP</name>
        <dbReference type="ChEBI" id="CHEBI:30616"/>
    </ligand>
</feature>
<feature type="transmembrane region" description="Helical" evidence="16">
    <location>
        <begin position="253"/>
        <end position="275"/>
    </location>
</feature>
<dbReference type="Pfam" id="PF00702">
    <property type="entry name" value="Hydrolase"/>
    <property type="match status" value="1"/>
</dbReference>
<keyword evidence="12 16" id="KW-1278">Translocase</keyword>
<evidence type="ECO:0000256" key="15">
    <source>
        <dbReference type="ARBA" id="ARBA00023136"/>
    </source>
</evidence>
<dbReference type="HAMAP" id="MF_00285">
    <property type="entry name" value="KdpB"/>
    <property type="match status" value="1"/>
</dbReference>
<evidence type="ECO:0000256" key="12">
    <source>
        <dbReference type="ARBA" id="ARBA00022967"/>
    </source>
</evidence>
<dbReference type="Proteomes" id="UP000076830">
    <property type="component" value="Chromosome"/>
</dbReference>
<name>A0A167GED8_9GAMM</name>
<sequence length="684" mass="70217">MTGLSSSAIPPRRHRALLDAAGLRAAVRDAFVKLSPQHLVRSPVMAIVFAGTLLAALITLGGQATPGFGWAVTAILFVTVLFGNFAEAVAEARGRGQAAALRRARSDLIARRIGPAGEETRIAAAALRPGDAVIVSAGEFIPADGEIVEGVATINESAVTGESAPVLREAGTDRSGVIGGTKVLSDRIVVRITAEPGHSFLDRMIALVEGANRQKTPNEVALTMLLAAMTLTFLIVVATLPAIGAFVGVKVDVLLLIALLVCLIPTTIGGLLPAIGIAGMNRALAANVLAKSGKAVEVAGDVDVLLLDKTGTITFGDRQATAFHPLAGVELRTLRDAALLASLADPTPEGKSIVRLARQQGSAIDEPAQAHYLAFSAATRMSGVDIAGADGARAIRKGAADAIARNVAAFGGSAPNELDARVAQVARGGATPLVVSEGRHVLGVVELSDVVKHGIRERFAQLRAMGVRTVMITGDNPLTAAAIAAEAGVDDFIAEARPEDKLARIRAEQAAGRLVAMVGDGTNDAPALAQADVGLAMNSGTQAAKEAGNMVDLDSDPAKLLAVVEVGKQQLITRGALTTFSLANDVAKYFAILPALFAAAIPQMAVLDVMRLSSPANAVLAALIFNALIIPALIPLALRGVRFHPAGATALLRRNLLIYGAGGVLLPFAGIKLIDLLLAATVGA</sequence>
<comment type="similarity">
    <text evidence="16">Belongs to the cation transport ATPase (P-type) (TC 3.A.3) family. Type IA subfamily.</text>
</comment>
<keyword evidence="9 16" id="KW-0067">ATP-binding</keyword>
<comment type="catalytic activity">
    <reaction evidence="16">
        <text>K(+)(out) + ATP + H2O = K(+)(in) + ADP + phosphate + H(+)</text>
        <dbReference type="Rhea" id="RHEA:16777"/>
        <dbReference type="ChEBI" id="CHEBI:15377"/>
        <dbReference type="ChEBI" id="CHEBI:15378"/>
        <dbReference type="ChEBI" id="CHEBI:29103"/>
        <dbReference type="ChEBI" id="CHEBI:30616"/>
        <dbReference type="ChEBI" id="CHEBI:43474"/>
        <dbReference type="ChEBI" id="CHEBI:456216"/>
        <dbReference type="EC" id="7.2.2.6"/>
    </reaction>
</comment>
<keyword evidence="5 16" id="KW-0597">Phosphoprotein</keyword>
<evidence type="ECO:0000256" key="7">
    <source>
        <dbReference type="ARBA" id="ARBA00022723"/>
    </source>
</evidence>
<dbReference type="SUPFAM" id="SSF81653">
    <property type="entry name" value="Calcium ATPase, transduction domain A"/>
    <property type="match status" value="1"/>
</dbReference>
<keyword evidence="11 16" id="KW-0630">Potassium</keyword>
<feature type="domain" description="P-type ATPase A" evidence="17">
    <location>
        <begin position="110"/>
        <end position="209"/>
    </location>
</feature>
<evidence type="ECO:0000313" key="18">
    <source>
        <dbReference type="EMBL" id="ANB16466.1"/>
    </source>
</evidence>
<dbReference type="SFLD" id="SFLDF00027">
    <property type="entry name" value="p-type_atpase"/>
    <property type="match status" value="1"/>
</dbReference>
<feature type="transmembrane region" description="Helical" evidence="16">
    <location>
        <begin position="618"/>
        <end position="638"/>
    </location>
</feature>
<evidence type="ECO:0000256" key="11">
    <source>
        <dbReference type="ARBA" id="ARBA00022958"/>
    </source>
</evidence>
<evidence type="ECO:0000256" key="8">
    <source>
        <dbReference type="ARBA" id="ARBA00022741"/>
    </source>
</evidence>
<feature type="binding site" evidence="16">
    <location>
        <position position="520"/>
    </location>
    <ligand>
        <name>Mg(2+)</name>
        <dbReference type="ChEBI" id="CHEBI:18420"/>
    </ligand>
</feature>
<dbReference type="SUPFAM" id="SSF56784">
    <property type="entry name" value="HAD-like"/>
    <property type="match status" value="1"/>
</dbReference>
<dbReference type="InterPro" id="IPR023298">
    <property type="entry name" value="ATPase_P-typ_TM_dom_sf"/>
</dbReference>
<dbReference type="NCBIfam" id="TIGR01494">
    <property type="entry name" value="ATPase_P-type"/>
    <property type="match status" value="2"/>
</dbReference>
<accession>A0A167GED8</accession>
<feature type="active site" description="4-aspartylphosphate intermediate" evidence="16">
    <location>
        <position position="308"/>
    </location>
</feature>
<evidence type="ECO:0000256" key="10">
    <source>
        <dbReference type="ARBA" id="ARBA00022842"/>
    </source>
</evidence>
<evidence type="ECO:0000259" key="17">
    <source>
        <dbReference type="Pfam" id="PF00122"/>
    </source>
</evidence>
<dbReference type="Gene3D" id="2.70.150.10">
    <property type="entry name" value="Calcium-transporting ATPase, cytoplasmic transduction domain A"/>
    <property type="match status" value="1"/>
</dbReference>
<dbReference type="PATRIC" id="fig|1300342.3.peg.417"/>
<dbReference type="InterPro" id="IPR059000">
    <property type="entry name" value="ATPase_P-type_domA"/>
</dbReference>
<dbReference type="OrthoDB" id="9814270at2"/>
<feature type="binding site" evidence="16">
    <location>
        <begin position="375"/>
        <end position="382"/>
    </location>
    <ligand>
        <name>ATP</name>
        <dbReference type="ChEBI" id="CHEBI:30616"/>
    </ligand>
</feature>
<dbReference type="PROSITE" id="PS00154">
    <property type="entry name" value="ATPASE_E1_E2"/>
    <property type="match status" value="1"/>
</dbReference>
<keyword evidence="15 16" id="KW-0472">Membrane</keyword>
<feature type="transmembrane region" description="Helical" evidence="16">
    <location>
        <begin position="68"/>
        <end position="86"/>
    </location>
</feature>
<dbReference type="Gene3D" id="3.40.1110.10">
    <property type="entry name" value="Calcium-transporting ATPase, cytoplasmic domain N"/>
    <property type="match status" value="1"/>
</dbReference>
<dbReference type="EMBL" id="CP015249">
    <property type="protein sequence ID" value="ANB16466.1"/>
    <property type="molecule type" value="Genomic_DNA"/>
</dbReference>
<reference evidence="18 19" key="1">
    <citation type="submission" date="2016-04" db="EMBL/GenBank/DDBJ databases">
        <title>Complete genome sequence of Dokdonella koreensis DS-123T.</title>
        <authorList>
            <person name="Kim J.F."/>
            <person name="Lee H."/>
            <person name="Kwak M.-J."/>
        </authorList>
    </citation>
    <scope>NUCLEOTIDE SEQUENCE [LARGE SCALE GENOMIC DNA]</scope>
    <source>
        <strain evidence="18 19">DS-123</strain>
    </source>
</reference>
<comment type="subcellular location">
    <subcellularLocation>
        <location evidence="1 16">Cell membrane</location>
        <topology evidence="1 16">Multi-pass membrane protein</topology>
    </subcellularLocation>
</comment>
<gene>
    <name evidence="16" type="primary">kdpB</name>
    <name evidence="18" type="ORF">I596_429</name>
</gene>
<evidence type="ECO:0000256" key="6">
    <source>
        <dbReference type="ARBA" id="ARBA00022692"/>
    </source>
</evidence>
<comment type="function">
    <text evidence="16">Part of the high-affinity ATP-driven potassium transport (or Kdp) system, which catalyzes the hydrolysis of ATP coupled with the electrogenic transport of potassium into the cytoplasm. This subunit is responsible for energy coupling to the transport system and for the release of the potassium ions to the cytoplasm.</text>
</comment>
<keyword evidence="2 16" id="KW-0813">Transport</keyword>
<keyword evidence="19" id="KW-1185">Reference proteome</keyword>
<feature type="binding site" evidence="16">
    <location>
        <position position="524"/>
    </location>
    <ligand>
        <name>Mg(2+)</name>
        <dbReference type="ChEBI" id="CHEBI:18420"/>
    </ligand>
</feature>
<dbReference type="GO" id="GO:0000287">
    <property type="term" value="F:magnesium ion binding"/>
    <property type="evidence" value="ECO:0007669"/>
    <property type="project" value="UniProtKB-UniRule"/>
</dbReference>
<dbReference type="NCBIfam" id="TIGR01497">
    <property type="entry name" value="kdpB"/>
    <property type="match status" value="1"/>
</dbReference>
<dbReference type="AlphaFoldDB" id="A0A167GED8"/>
<dbReference type="GO" id="GO:0016887">
    <property type="term" value="F:ATP hydrolysis activity"/>
    <property type="evidence" value="ECO:0007669"/>
    <property type="project" value="InterPro"/>
</dbReference>
<dbReference type="FunFam" id="2.70.150.10:FF:000010">
    <property type="entry name" value="Potassium-transporting ATPase ATP-binding subunit"/>
    <property type="match status" value="1"/>
</dbReference>
<dbReference type="STRING" id="1300342.I596_429"/>
<dbReference type="FunFam" id="3.40.1110.10:FF:000007">
    <property type="entry name" value="Potassium-transporting ATPase ATP-binding subunit"/>
    <property type="match status" value="1"/>
</dbReference>
<proteinExistence type="inferred from homology"/>
<feature type="binding site" evidence="16">
    <location>
        <position position="397"/>
    </location>
    <ligand>
        <name>ATP</name>
        <dbReference type="ChEBI" id="CHEBI:30616"/>
    </ligand>
</feature>